<dbReference type="Proteomes" id="UP000825890">
    <property type="component" value="Unassembled WGS sequence"/>
</dbReference>
<dbReference type="OrthoDB" id="3650934at2759"/>
<reference evidence="1 2" key="1">
    <citation type="submission" date="2021-01" db="EMBL/GenBank/DDBJ databases">
        <title>Cercospora kikuchii MAFF 305040 whole genome shotgun sequence.</title>
        <authorList>
            <person name="Kashiwa T."/>
            <person name="Suzuki T."/>
        </authorList>
    </citation>
    <scope>NUCLEOTIDE SEQUENCE [LARGE SCALE GENOMIC DNA]</scope>
    <source>
        <strain evidence="1 2">MAFF 305040</strain>
    </source>
</reference>
<keyword evidence="2" id="KW-1185">Reference proteome</keyword>
<evidence type="ECO:0000313" key="2">
    <source>
        <dbReference type="Proteomes" id="UP000825890"/>
    </source>
</evidence>
<dbReference type="GeneID" id="68287609"/>
<accession>A0A9P3C8H1</accession>
<organism evidence="1 2">
    <name type="scientific">Cercospora kikuchii</name>
    <dbReference type="NCBI Taxonomy" id="84275"/>
    <lineage>
        <taxon>Eukaryota</taxon>
        <taxon>Fungi</taxon>
        <taxon>Dikarya</taxon>
        <taxon>Ascomycota</taxon>
        <taxon>Pezizomycotina</taxon>
        <taxon>Dothideomycetes</taxon>
        <taxon>Dothideomycetidae</taxon>
        <taxon>Mycosphaerellales</taxon>
        <taxon>Mycosphaerellaceae</taxon>
        <taxon>Cercospora</taxon>
    </lineage>
</organism>
<evidence type="ECO:0000313" key="1">
    <source>
        <dbReference type="EMBL" id="GIZ38622.1"/>
    </source>
</evidence>
<gene>
    <name evidence="1" type="ORF">CKM354_000203400</name>
</gene>
<protein>
    <submittedName>
        <fullName evidence="1">Uncharacterized protein</fullName>
    </submittedName>
</protein>
<sequence length="317" mass="37348">MSQEPYERLPPQLRPVRKKQRCKIQLHSDNSQLSSFLFSKLSPELRALVYSFIFPHQTVHISYKECLHKDRWTRIQKVRRNYTPTKRLKHTILKVTSHICLFPYDWERRYALSKQPAAIPKEFYENDAHLSLFRYCPEAINPHHLQHARCVMGARNRGRSWELGVAGEKSDLSLLQVCRRLYHETWFLPFANFTFEFSSYSLGLREDFLSRILYEHQAKAIERVHIHDLMKPADYIGDEGLFSSFPALKHLRLSFIHGLRAEGCEKDWEGLCKAGKLQSVEVIAGHDDDKEQDWRALNRRKAVAAEMLVLGKECWRK</sequence>
<proteinExistence type="predicted"/>
<dbReference type="EMBL" id="BOLY01000001">
    <property type="protein sequence ID" value="GIZ38622.1"/>
    <property type="molecule type" value="Genomic_DNA"/>
</dbReference>
<dbReference type="RefSeq" id="XP_044653109.1">
    <property type="nucleotide sequence ID" value="XM_044797174.1"/>
</dbReference>
<dbReference type="PANTHER" id="PTHR38790">
    <property type="entry name" value="2EXR DOMAIN-CONTAINING PROTEIN-RELATED"/>
    <property type="match status" value="1"/>
</dbReference>
<name>A0A9P3C8H1_9PEZI</name>
<comment type="caution">
    <text evidence="1">The sequence shown here is derived from an EMBL/GenBank/DDBJ whole genome shotgun (WGS) entry which is preliminary data.</text>
</comment>
<dbReference type="AlphaFoldDB" id="A0A9P3C8H1"/>